<proteinExistence type="predicted"/>
<organism evidence="2 3">
    <name type="scientific">Pleurodeles waltl</name>
    <name type="common">Iberian ribbed newt</name>
    <dbReference type="NCBI Taxonomy" id="8319"/>
    <lineage>
        <taxon>Eukaryota</taxon>
        <taxon>Metazoa</taxon>
        <taxon>Chordata</taxon>
        <taxon>Craniata</taxon>
        <taxon>Vertebrata</taxon>
        <taxon>Euteleostomi</taxon>
        <taxon>Amphibia</taxon>
        <taxon>Batrachia</taxon>
        <taxon>Caudata</taxon>
        <taxon>Salamandroidea</taxon>
        <taxon>Salamandridae</taxon>
        <taxon>Pleurodelinae</taxon>
        <taxon>Pleurodeles</taxon>
    </lineage>
</organism>
<feature type="compositionally biased region" description="Low complexity" evidence="1">
    <location>
        <begin position="135"/>
        <end position="151"/>
    </location>
</feature>
<dbReference type="Proteomes" id="UP001066276">
    <property type="component" value="Chromosome 11"/>
</dbReference>
<feature type="compositionally biased region" description="Basic and acidic residues" evidence="1">
    <location>
        <begin position="73"/>
        <end position="89"/>
    </location>
</feature>
<accession>A0AAV7LKT0</accession>
<comment type="caution">
    <text evidence="2">The sequence shown here is derived from an EMBL/GenBank/DDBJ whole genome shotgun (WGS) entry which is preliminary data.</text>
</comment>
<evidence type="ECO:0000313" key="3">
    <source>
        <dbReference type="Proteomes" id="UP001066276"/>
    </source>
</evidence>
<reference evidence="2" key="1">
    <citation type="journal article" date="2022" name="bioRxiv">
        <title>Sequencing and chromosome-scale assembly of the giantPleurodeles waltlgenome.</title>
        <authorList>
            <person name="Brown T."/>
            <person name="Elewa A."/>
            <person name="Iarovenko S."/>
            <person name="Subramanian E."/>
            <person name="Araus A.J."/>
            <person name="Petzold A."/>
            <person name="Susuki M."/>
            <person name="Suzuki K.-i.T."/>
            <person name="Hayashi T."/>
            <person name="Toyoda A."/>
            <person name="Oliveira C."/>
            <person name="Osipova E."/>
            <person name="Leigh N.D."/>
            <person name="Simon A."/>
            <person name="Yun M.H."/>
        </authorList>
    </citation>
    <scope>NUCLEOTIDE SEQUENCE</scope>
    <source>
        <strain evidence="2">20211129_DDA</strain>
        <tissue evidence="2">Liver</tissue>
    </source>
</reference>
<gene>
    <name evidence="2" type="ORF">NDU88_004226</name>
</gene>
<feature type="region of interest" description="Disordered" evidence="1">
    <location>
        <begin position="170"/>
        <end position="237"/>
    </location>
</feature>
<protein>
    <submittedName>
        <fullName evidence="2">Uncharacterized protein</fullName>
    </submittedName>
</protein>
<feature type="compositionally biased region" description="Basic and acidic residues" evidence="1">
    <location>
        <begin position="31"/>
        <end position="53"/>
    </location>
</feature>
<evidence type="ECO:0000313" key="2">
    <source>
        <dbReference type="EMBL" id="KAJ1091099.1"/>
    </source>
</evidence>
<dbReference type="EMBL" id="JANPWB010000015">
    <property type="protein sequence ID" value="KAJ1091099.1"/>
    <property type="molecule type" value="Genomic_DNA"/>
</dbReference>
<dbReference type="AlphaFoldDB" id="A0AAV7LKT0"/>
<sequence>MLNRSHQIKSENPKPSHKQQAGLLSQFKGDNWNKVKRIAESKKQDLTKNKYREGQAVSHPQRQPKGPLVGLRVLRDPRQKGWKKSDTGRRRGGIRTRRGERSGVVLLGTAPRGGELGRDRGRRVGPREKPSAVVRTPRGGAPAVGRRAAPGQEIGGAVPNAVGCWRVASATESGGAEDRWTRSWAPRLDWTPGAGPGRRRGTGEDSAGPGRAEPVTGAADKGGSQAPPPLRPTTGGW</sequence>
<name>A0AAV7LKT0_PLEWA</name>
<evidence type="ECO:0000256" key="1">
    <source>
        <dbReference type="SAM" id="MobiDB-lite"/>
    </source>
</evidence>
<keyword evidence="3" id="KW-1185">Reference proteome</keyword>
<feature type="region of interest" description="Disordered" evidence="1">
    <location>
        <begin position="1"/>
        <end position="156"/>
    </location>
</feature>